<dbReference type="AlphaFoldDB" id="A0A1Y5IF45"/>
<sequence>AGGRATADGIGTRGARAMTTVIGLDPGSRIQMALAKIAMRDAMDALGVFEYEEDEDT</sequence>
<dbReference type="Proteomes" id="UP000195557">
    <property type="component" value="Unassembled WGS sequence"/>
</dbReference>
<dbReference type="EMBL" id="KZ155776">
    <property type="protein sequence ID" value="OUS48196.1"/>
    <property type="molecule type" value="Genomic_DNA"/>
</dbReference>
<proteinExistence type="predicted"/>
<feature type="non-terminal residue" evidence="1">
    <location>
        <position position="1"/>
    </location>
</feature>
<organism evidence="1">
    <name type="scientific">Ostreococcus tauri</name>
    <name type="common">Marine green alga</name>
    <dbReference type="NCBI Taxonomy" id="70448"/>
    <lineage>
        <taxon>Eukaryota</taxon>
        <taxon>Viridiplantae</taxon>
        <taxon>Chlorophyta</taxon>
        <taxon>Mamiellophyceae</taxon>
        <taxon>Mamiellales</taxon>
        <taxon>Bathycoccaceae</taxon>
        <taxon>Ostreococcus</taxon>
    </lineage>
</organism>
<protein>
    <submittedName>
        <fullName evidence="1">Uncharacterized protein</fullName>
    </submittedName>
</protein>
<name>A0A1Y5IF45_OSTTA</name>
<reference evidence="1" key="1">
    <citation type="submission" date="2017-04" db="EMBL/GenBank/DDBJ databases">
        <title>Population genomics of picophytoplankton unveils novel chromosome hypervariability.</title>
        <authorList>
            <consortium name="DOE Joint Genome Institute"/>
            <person name="Blanc-Mathieu R."/>
            <person name="Krasovec M."/>
            <person name="Hebrard M."/>
            <person name="Yau S."/>
            <person name="Desgranges E."/>
            <person name="Martin J."/>
            <person name="Schackwitz W."/>
            <person name="Kuo A."/>
            <person name="Salin G."/>
            <person name="Donnadieu C."/>
            <person name="Desdevises Y."/>
            <person name="Sanchez-Ferandin S."/>
            <person name="Moreau H."/>
            <person name="Rivals E."/>
            <person name="Grigoriev I.V."/>
            <person name="Grimsley N."/>
            <person name="Eyre-Walker A."/>
            <person name="Piganeau G."/>
        </authorList>
    </citation>
    <scope>NUCLEOTIDE SEQUENCE [LARGE SCALE GENOMIC DNA]</scope>
    <source>
        <strain evidence="1">RCC 1115</strain>
    </source>
</reference>
<accession>A0A1Y5IF45</accession>
<evidence type="ECO:0000313" key="1">
    <source>
        <dbReference type="EMBL" id="OUS48196.1"/>
    </source>
</evidence>
<gene>
    <name evidence="1" type="ORF">BE221DRAFT_69623</name>
</gene>